<organism evidence="1">
    <name type="scientific">Tanacetum cinerariifolium</name>
    <name type="common">Dalmatian daisy</name>
    <name type="synonym">Chrysanthemum cinerariifolium</name>
    <dbReference type="NCBI Taxonomy" id="118510"/>
    <lineage>
        <taxon>Eukaryota</taxon>
        <taxon>Viridiplantae</taxon>
        <taxon>Streptophyta</taxon>
        <taxon>Embryophyta</taxon>
        <taxon>Tracheophyta</taxon>
        <taxon>Spermatophyta</taxon>
        <taxon>Magnoliopsida</taxon>
        <taxon>eudicotyledons</taxon>
        <taxon>Gunneridae</taxon>
        <taxon>Pentapetalae</taxon>
        <taxon>asterids</taxon>
        <taxon>campanulids</taxon>
        <taxon>Asterales</taxon>
        <taxon>Asteraceae</taxon>
        <taxon>Asteroideae</taxon>
        <taxon>Anthemideae</taxon>
        <taxon>Anthemidinae</taxon>
        <taxon>Tanacetum</taxon>
    </lineage>
</organism>
<comment type="caution">
    <text evidence="1">The sequence shown here is derived from an EMBL/GenBank/DDBJ whole genome shotgun (WGS) entry which is preliminary data.</text>
</comment>
<dbReference type="AlphaFoldDB" id="A0A6L2K7H1"/>
<dbReference type="EMBL" id="BKCJ010001882">
    <property type="protein sequence ID" value="GEU44712.1"/>
    <property type="molecule type" value="Genomic_DNA"/>
</dbReference>
<reference evidence="1" key="1">
    <citation type="journal article" date="2019" name="Sci. Rep.">
        <title>Draft genome of Tanacetum cinerariifolium, the natural source of mosquito coil.</title>
        <authorList>
            <person name="Yamashiro T."/>
            <person name="Shiraishi A."/>
            <person name="Satake H."/>
            <person name="Nakayama K."/>
        </authorList>
    </citation>
    <scope>NUCLEOTIDE SEQUENCE</scope>
</reference>
<proteinExistence type="predicted"/>
<sequence length="76" mass="8686">MNDSEDVVIDIDYEFSAPKWFDFIEGESDQQIRDAQLWVLDFLGVDINNGLTDIQLTSHALMYGRNGKSYALIVLD</sequence>
<protein>
    <submittedName>
        <fullName evidence="1">Protein TPX2-like</fullName>
    </submittedName>
</protein>
<gene>
    <name evidence="1" type="ORF">Tci_016690</name>
</gene>
<name>A0A6L2K7H1_TANCI</name>
<evidence type="ECO:0000313" key="1">
    <source>
        <dbReference type="EMBL" id="GEU44712.1"/>
    </source>
</evidence>
<accession>A0A6L2K7H1</accession>